<evidence type="ECO:0008006" key="3">
    <source>
        <dbReference type="Google" id="ProtNLM"/>
    </source>
</evidence>
<organism evidence="1 2">
    <name type="scientific">Thermanaeromonas toyohensis ToBE</name>
    <dbReference type="NCBI Taxonomy" id="698762"/>
    <lineage>
        <taxon>Bacteria</taxon>
        <taxon>Bacillati</taxon>
        <taxon>Bacillota</taxon>
        <taxon>Clostridia</taxon>
        <taxon>Neomoorellales</taxon>
        <taxon>Neomoorellaceae</taxon>
        <taxon>Thermanaeromonas</taxon>
    </lineage>
</organism>
<dbReference type="InterPro" id="IPR014718">
    <property type="entry name" value="GH-type_carb-bd"/>
</dbReference>
<dbReference type="OrthoDB" id="9791280at2"/>
<dbReference type="CDD" id="cd09023">
    <property type="entry name" value="Aldose_epim_Ec_c4013"/>
    <property type="match status" value="1"/>
</dbReference>
<name>A0A1W1VC56_9FIRM</name>
<reference evidence="1 2" key="1">
    <citation type="submission" date="2017-04" db="EMBL/GenBank/DDBJ databases">
        <authorList>
            <person name="Afonso C.L."/>
            <person name="Miller P.J."/>
            <person name="Scott M.A."/>
            <person name="Spackman E."/>
            <person name="Goraichik I."/>
            <person name="Dimitrov K.M."/>
            <person name="Suarez D.L."/>
            <person name="Swayne D.E."/>
        </authorList>
    </citation>
    <scope>NUCLEOTIDE SEQUENCE [LARGE SCALE GENOMIC DNA]</scope>
    <source>
        <strain evidence="1 2">ToBE</strain>
    </source>
</reference>
<protein>
    <recommendedName>
        <fullName evidence="3">Galactose mutarotase</fullName>
    </recommendedName>
</protein>
<dbReference type="Gene3D" id="2.70.98.10">
    <property type="match status" value="1"/>
</dbReference>
<evidence type="ECO:0000313" key="1">
    <source>
        <dbReference type="EMBL" id="SMB90905.1"/>
    </source>
</evidence>
<accession>A0A1W1VC56</accession>
<dbReference type="EMBL" id="LT838272">
    <property type="protein sequence ID" value="SMB90905.1"/>
    <property type="molecule type" value="Genomic_DNA"/>
</dbReference>
<keyword evidence="2" id="KW-1185">Reference proteome</keyword>
<dbReference type="STRING" id="698762.SAMN00808754_0351"/>
<proteinExistence type="predicted"/>
<dbReference type="AlphaFoldDB" id="A0A1W1VC56"/>
<dbReference type="GO" id="GO:0030246">
    <property type="term" value="F:carbohydrate binding"/>
    <property type="evidence" value="ECO:0007669"/>
    <property type="project" value="InterPro"/>
</dbReference>
<dbReference type="InterPro" id="IPR027839">
    <property type="entry name" value="DUF4432"/>
</dbReference>
<dbReference type="Proteomes" id="UP000192569">
    <property type="component" value="Chromosome I"/>
</dbReference>
<gene>
    <name evidence="1" type="ORF">SAMN00808754_0351</name>
</gene>
<sequence length="357" mass="40009">MVWPWGGEISFRRIKRYCGSIKQLAGITRFIYAEGKAAGLEAAEVRTGAGFRFVVLLGRGMDIGLAEYKGIPLAFYSPVGEAHPKYYEPSGLGWLRNFGGGLLVTCGLTQVGTPCEDYGEELGLHGRISNIPAEEVGTGGYWEGEKYVICVQGKVREASAVFGPHLVLKRRIWTYLGEKRLFLEDVVVNEGFTPVPHMLLYHINIGFPVLDEGSELLAPSRRLEPRDEVAAKDLANYRTYQGPTPGFPDTVFYHDLEVDQEGWTQAALVNPRLNMGVYVRYEKKNLPNFIQWKFTNEGNYVAGLEPANCRVEGRVRERERGTLVVLLPGEERCYRLEIGVLASKEEIEIFREGIKVA</sequence>
<dbReference type="Pfam" id="PF14486">
    <property type="entry name" value="DUF4432"/>
    <property type="match status" value="1"/>
</dbReference>
<dbReference type="RefSeq" id="WP_084663443.1">
    <property type="nucleotide sequence ID" value="NZ_LT838272.1"/>
</dbReference>
<evidence type="ECO:0000313" key="2">
    <source>
        <dbReference type="Proteomes" id="UP000192569"/>
    </source>
</evidence>